<name>A0A0A1TAU2_9HYPO</name>
<comment type="subcellular location">
    <subcellularLocation>
        <location evidence="1">Nucleus</location>
    </subcellularLocation>
</comment>
<evidence type="ECO:0000259" key="5">
    <source>
        <dbReference type="PROSITE" id="PS50048"/>
    </source>
</evidence>
<dbReference type="SUPFAM" id="SSF57701">
    <property type="entry name" value="Zn2/Cys6 DNA-binding domain"/>
    <property type="match status" value="1"/>
</dbReference>
<dbReference type="InterPro" id="IPR001138">
    <property type="entry name" value="Zn2Cys6_DnaBD"/>
</dbReference>
<dbReference type="InterPro" id="IPR036864">
    <property type="entry name" value="Zn2-C6_fun-type_DNA-bd_sf"/>
</dbReference>
<dbReference type="PANTHER" id="PTHR31001:SF84">
    <property type="entry name" value="FUNGAL SPECIFIC TRANSCRIPTION FACTOR"/>
    <property type="match status" value="1"/>
</dbReference>
<dbReference type="GO" id="GO:0003677">
    <property type="term" value="F:DNA binding"/>
    <property type="evidence" value="ECO:0007669"/>
    <property type="project" value="InterPro"/>
</dbReference>
<dbReference type="Pfam" id="PF04082">
    <property type="entry name" value="Fungal_trans"/>
    <property type="match status" value="1"/>
</dbReference>
<feature type="region of interest" description="Disordered" evidence="4">
    <location>
        <begin position="60"/>
        <end position="88"/>
    </location>
</feature>
<keyword evidence="2" id="KW-0479">Metal-binding</keyword>
<dbReference type="EMBL" id="CDHN01000004">
    <property type="protein sequence ID" value="CEJ91894.1"/>
    <property type="molecule type" value="Genomic_DNA"/>
</dbReference>
<dbReference type="OrthoDB" id="5344325at2759"/>
<proteinExistence type="predicted"/>
<protein>
    <recommendedName>
        <fullName evidence="5">Zn(2)-C6 fungal-type domain-containing protein</fullName>
    </recommendedName>
</protein>
<gene>
    <name evidence="6" type="ORF">VHEMI07579</name>
</gene>
<sequence>MPSTSPEGQGTSPPDRSAAVNGHSRPACTECQRRKQKCNRQWPCNHCQKRKVADQCRFTQAPAAADKSPAATKKRSRHDEDVDMASDDDDDMQGFAAIGYMHSDFLSGLTSEKKPRPTPRQYFKAPDACPQLQKALQVLPSRTTTDVLVQNFLSRVNFHYYIIYPPSFLQEYRDWWADRQANKPLGLQWTCLLLMICACSAQYTEPGLQRKIETELGEAIEYASDRYHLVARELHSTIPVSYSHLISVQYLLHSCLWYKYEARFVESWHVLSVAIREAQELCFNHEKRAGPISEFDAEMRRRTWCIMDTWDWQISALLSRPRIIDLLDCDVQQPSLTLEGYAVSPMEHMKQQSIIVGQLSARFGAPKNATSPSDINEYLSLVEDWIQTFPPQFDVETPDKSLDSKYEWIILHRHYLHSACYWMLLDPLRPYLTRAMDQQSLQYDLHFRAQGIKYGLKLVRSLIDFFHFVYPNDAKFHFVLFSVFDIASTLCSTMLHDDDGSLDSRNDIAAGVRSAIDMLSTLQGVTKTAKASHDILLLLMQRVAAASEVRSHRANQSRTAVTLDASLSPPPMTACNHAVGASGACSEVGSTDGYDYFPVSPNDMLTSDQAQHQQPVIVGASPNHSQHHGHHGMHDQQPNGGVYATMPPQPMMMTSLDMGQQYMPIAPQSVPVKVPTTMYLQPLESVYMAPTPTHMFGNFSLDGFTEEQLGDLATMWNYQSLDLSFIPQQQQQQQQ</sequence>
<evidence type="ECO:0000256" key="1">
    <source>
        <dbReference type="ARBA" id="ARBA00004123"/>
    </source>
</evidence>
<feature type="compositionally biased region" description="Low complexity" evidence="4">
    <location>
        <begin position="61"/>
        <end position="71"/>
    </location>
</feature>
<organism evidence="6 7">
    <name type="scientific">[Torrubiella] hemipterigena</name>
    <dbReference type="NCBI Taxonomy" id="1531966"/>
    <lineage>
        <taxon>Eukaryota</taxon>
        <taxon>Fungi</taxon>
        <taxon>Dikarya</taxon>
        <taxon>Ascomycota</taxon>
        <taxon>Pezizomycotina</taxon>
        <taxon>Sordariomycetes</taxon>
        <taxon>Hypocreomycetidae</taxon>
        <taxon>Hypocreales</taxon>
        <taxon>Clavicipitaceae</taxon>
        <taxon>Clavicipitaceae incertae sedis</taxon>
        <taxon>'Torrubiella' clade</taxon>
    </lineage>
</organism>
<dbReference type="AlphaFoldDB" id="A0A0A1TAU2"/>
<dbReference type="SMART" id="SM00906">
    <property type="entry name" value="Fungal_trans"/>
    <property type="match status" value="1"/>
</dbReference>
<accession>A0A0A1TAU2</accession>
<feature type="region of interest" description="Disordered" evidence="4">
    <location>
        <begin position="1"/>
        <end position="41"/>
    </location>
</feature>
<keyword evidence="7" id="KW-1185">Reference proteome</keyword>
<dbReference type="STRING" id="1531966.A0A0A1TAU2"/>
<evidence type="ECO:0000256" key="4">
    <source>
        <dbReference type="SAM" id="MobiDB-lite"/>
    </source>
</evidence>
<dbReference type="Gene3D" id="4.10.240.10">
    <property type="entry name" value="Zn(2)-C6 fungal-type DNA-binding domain"/>
    <property type="match status" value="1"/>
</dbReference>
<dbReference type="CDD" id="cd00067">
    <property type="entry name" value="GAL4"/>
    <property type="match status" value="1"/>
</dbReference>
<dbReference type="PROSITE" id="PS50048">
    <property type="entry name" value="ZN2_CY6_FUNGAL_2"/>
    <property type="match status" value="1"/>
</dbReference>
<dbReference type="InterPro" id="IPR050613">
    <property type="entry name" value="Sec_Metabolite_Reg"/>
</dbReference>
<dbReference type="PANTHER" id="PTHR31001">
    <property type="entry name" value="UNCHARACTERIZED TRANSCRIPTIONAL REGULATORY PROTEIN"/>
    <property type="match status" value="1"/>
</dbReference>
<evidence type="ECO:0000313" key="7">
    <source>
        <dbReference type="Proteomes" id="UP000039046"/>
    </source>
</evidence>
<evidence type="ECO:0000313" key="6">
    <source>
        <dbReference type="EMBL" id="CEJ91894.1"/>
    </source>
</evidence>
<evidence type="ECO:0000256" key="2">
    <source>
        <dbReference type="ARBA" id="ARBA00022723"/>
    </source>
</evidence>
<dbReference type="SMART" id="SM00066">
    <property type="entry name" value="GAL4"/>
    <property type="match status" value="1"/>
</dbReference>
<keyword evidence="3" id="KW-0539">Nucleus</keyword>
<dbReference type="GO" id="GO:0000981">
    <property type="term" value="F:DNA-binding transcription factor activity, RNA polymerase II-specific"/>
    <property type="evidence" value="ECO:0007669"/>
    <property type="project" value="InterPro"/>
</dbReference>
<dbReference type="Pfam" id="PF00172">
    <property type="entry name" value="Zn_clus"/>
    <property type="match status" value="1"/>
</dbReference>
<dbReference type="Proteomes" id="UP000039046">
    <property type="component" value="Unassembled WGS sequence"/>
</dbReference>
<dbReference type="GO" id="GO:0008270">
    <property type="term" value="F:zinc ion binding"/>
    <property type="evidence" value="ECO:0007669"/>
    <property type="project" value="InterPro"/>
</dbReference>
<evidence type="ECO:0000256" key="3">
    <source>
        <dbReference type="ARBA" id="ARBA00023242"/>
    </source>
</evidence>
<dbReference type="GO" id="GO:0005634">
    <property type="term" value="C:nucleus"/>
    <property type="evidence" value="ECO:0007669"/>
    <property type="project" value="UniProtKB-SubCell"/>
</dbReference>
<reference evidence="6 7" key="1">
    <citation type="journal article" date="2015" name="Genome Announc.">
        <title>Draft Genome Sequence and Gene Annotation of the Entomopathogenic Fungus Verticillium hemipterigenum.</title>
        <authorList>
            <person name="Horn F."/>
            <person name="Habel A."/>
            <person name="Scharf D.H."/>
            <person name="Dworschak J."/>
            <person name="Brakhage A.A."/>
            <person name="Guthke R."/>
            <person name="Hertweck C."/>
            <person name="Linde J."/>
        </authorList>
    </citation>
    <scope>NUCLEOTIDE SEQUENCE [LARGE SCALE GENOMIC DNA]</scope>
</reference>
<dbReference type="CDD" id="cd12148">
    <property type="entry name" value="fungal_TF_MHR"/>
    <property type="match status" value="1"/>
</dbReference>
<feature type="domain" description="Zn(2)-C6 fungal-type" evidence="5">
    <location>
        <begin position="27"/>
        <end position="58"/>
    </location>
</feature>
<dbReference type="GO" id="GO:0006351">
    <property type="term" value="P:DNA-templated transcription"/>
    <property type="evidence" value="ECO:0007669"/>
    <property type="project" value="InterPro"/>
</dbReference>
<dbReference type="InterPro" id="IPR007219">
    <property type="entry name" value="XnlR_reg_dom"/>
</dbReference>
<feature type="compositionally biased region" description="Polar residues" evidence="4">
    <location>
        <begin position="1"/>
        <end position="14"/>
    </location>
</feature>